<dbReference type="AlphaFoldDB" id="A0A655W3T7"/>
<dbReference type="Proteomes" id="UP000046067">
    <property type="component" value="Unassembled WGS sequence"/>
</dbReference>
<dbReference type="EMBL" id="CWQJ01000005">
    <property type="protein sequence ID" value="CSB82434.1"/>
    <property type="molecule type" value="Genomic_DNA"/>
</dbReference>
<sequence>MPHHRDLTAFVSTCVAEHITHITHLNRIIEEVFCDVFRAQRITRHQYNVSEITHLRINMWSCHVFVPLVCWLNRHHSTKP</sequence>
<accession>A0A655W3T7</accession>
<organism evidence="1 2">
    <name type="scientific">Vibrio cholerae</name>
    <dbReference type="NCBI Taxonomy" id="666"/>
    <lineage>
        <taxon>Bacteria</taxon>
        <taxon>Pseudomonadati</taxon>
        <taxon>Pseudomonadota</taxon>
        <taxon>Gammaproteobacteria</taxon>
        <taxon>Vibrionales</taxon>
        <taxon>Vibrionaceae</taxon>
        <taxon>Vibrio</taxon>
    </lineage>
</organism>
<evidence type="ECO:0000313" key="2">
    <source>
        <dbReference type="Proteomes" id="UP000046067"/>
    </source>
</evidence>
<evidence type="ECO:0000313" key="1">
    <source>
        <dbReference type="EMBL" id="CSB82434.1"/>
    </source>
</evidence>
<protein>
    <submittedName>
        <fullName evidence="1">Uncharacterized protein</fullName>
    </submittedName>
</protein>
<proteinExistence type="predicted"/>
<reference evidence="1 2" key="1">
    <citation type="submission" date="2015-07" db="EMBL/GenBank/DDBJ databases">
        <authorList>
            <consortium name="Pathogen Informatics"/>
        </authorList>
    </citation>
    <scope>NUCLEOTIDE SEQUENCE [LARGE SCALE GENOMIC DNA]</scope>
    <source>
        <strain evidence="1 2">A325</strain>
    </source>
</reference>
<name>A0A655W3T7_VIBCL</name>
<gene>
    <name evidence="1" type="ORF">ERS013201_01045</name>
</gene>